<evidence type="ECO:0000313" key="1">
    <source>
        <dbReference type="EMBL" id="CAB4302137.1"/>
    </source>
</evidence>
<gene>
    <name evidence="1" type="ORF">ORAREDHAP_LOCUS17747</name>
</gene>
<keyword evidence="2" id="KW-1185">Reference proteome</keyword>
<evidence type="ECO:0000313" key="2">
    <source>
        <dbReference type="Proteomes" id="UP000507245"/>
    </source>
</evidence>
<organism evidence="1 2">
    <name type="scientific">Prunus armeniaca</name>
    <name type="common">Apricot</name>
    <name type="synonym">Armeniaca vulgaris</name>
    <dbReference type="NCBI Taxonomy" id="36596"/>
    <lineage>
        <taxon>Eukaryota</taxon>
        <taxon>Viridiplantae</taxon>
        <taxon>Streptophyta</taxon>
        <taxon>Embryophyta</taxon>
        <taxon>Tracheophyta</taxon>
        <taxon>Spermatophyta</taxon>
        <taxon>Magnoliopsida</taxon>
        <taxon>eudicotyledons</taxon>
        <taxon>Gunneridae</taxon>
        <taxon>Pentapetalae</taxon>
        <taxon>rosids</taxon>
        <taxon>fabids</taxon>
        <taxon>Rosales</taxon>
        <taxon>Rosaceae</taxon>
        <taxon>Amygdaloideae</taxon>
        <taxon>Amygdaleae</taxon>
        <taxon>Prunus</taxon>
    </lineage>
</organism>
<reference evidence="2" key="1">
    <citation type="journal article" date="2020" name="Genome Biol.">
        <title>Gamete binning: chromosome-level and haplotype-resolved genome assembly enabled by high-throughput single-cell sequencing of gamete genomes.</title>
        <authorList>
            <person name="Campoy J.A."/>
            <person name="Sun H."/>
            <person name="Goel M."/>
            <person name="Jiao W.-B."/>
            <person name="Folz-Donahue K."/>
            <person name="Wang N."/>
            <person name="Rubio M."/>
            <person name="Liu C."/>
            <person name="Kukat C."/>
            <person name="Ruiz D."/>
            <person name="Huettel B."/>
            <person name="Schneeberger K."/>
        </authorList>
    </citation>
    <scope>NUCLEOTIDE SEQUENCE [LARGE SCALE GENOMIC DNA]</scope>
    <source>
        <strain evidence="2">cv. Rojo Pasion</strain>
    </source>
</reference>
<dbReference type="EMBL" id="CAEKKB010000002">
    <property type="protein sequence ID" value="CAB4302137.1"/>
    <property type="molecule type" value="Genomic_DNA"/>
</dbReference>
<dbReference type="AlphaFoldDB" id="A0A6J5WQ30"/>
<protein>
    <submittedName>
        <fullName evidence="1">Uncharacterized protein</fullName>
    </submittedName>
</protein>
<dbReference type="Proteomes" id="UP000507245">
    <property type="component" value="Unassembled WGS sequence"/>
</dbReference>
<sequence length="63" mass="7330">MAEDEMLFEKKKRKEKKLCTRATVGVCLMDIRGSNQRLKTAKTEGQRNHNSLGTQFVETWPNF</sequence>
<proteinExistence type="predicted"/>
<name>A0A6J5WQ30_PRUAR</name>
<accession>A0A6J5WQ30</accession>